<dbReference type="EMBL" id="BAAASD010000012">
    <property type="protein sequence ID" value="GAA2344966.1"/>
    <property type="molecule type" value="Genomic_DNA"/>
</dbReference>
<comment type="caution">
    <text evidence="1">The sequence shown here is derived from an EMBL/GenBank/DDBJ whole genome shotgun (WGS) entry which is preliminary data.</text>
</comment>
<evidence type="ECO:0008006" key="3">
    <source>
        <dbReference type="Google" id="ProtNLM"/>
    </source>
</evidence>
<sequence>MTTVMLADGATVLAEPPVADLLDDDFQLDVRVVIAEHPGRKLMCSTSDGCGNTCANGASSCNSFIEDPS</sequence>
<evidence type="ECO:0000313" key="1">
    <source>
        <dbReference type="EMBL" id="GAA2344966.1"/>
    </source>
</evidence>
<organism evidence="1 2">
    <name type="scientific">Streptomyces cuspidosporus</name>
    <dbReference type="NCBI Taxonomy" id="66882"/>
    <lineage>
        <taxon>Bacteria</taxon>
        <taxon>Bacillati</taxon>
        <taxon>Actinomycetota</taxon>
        <taxon>Actinomycetes</taxon>
        <taxon>Kitasatosporales</taxon>
        <taxon>Streptomycetaceae</taxon>
        <taxon>Streptomyces</taxon>
    </lineage>
</organism>
<proteinExistence type="predicted"/>
<protein>
    <recommendedName>
        <fullName evidence="3">FxLD family lantipeptide</fullName>
    </recommendedName>
</protein>
<name>A0ABP5T6E6_9ACTN</name>
<dbReference type="RefSeq" id="WP_346175260.1">
    <property type="nucleotide sequence ID" value="NZ_BAAASD010000012.1"/>
</dbReference>
<evidence type="ECO:0000313" key="2">
    <source>
        <dbReference type="Proteomes" id="UP001500253"/>
    </source>
</evidence>
<keyword evidence="2" id="KW-1185">Reference proteome</keyword>
<dbReference type="InterPro" id="IPR027575">
    <property type="entry name" value="LD_lanti_pre"/>
</dbReference>
<reference evidence="2" key="1">
    <citation type="journal article" date="2019" name="Int. J. Syst. Evol. Microbiol.">
        <title>The Global Catalogue of Microorganisms (GCM) 10K type strain sequencing project: providing services to taxonomists for standard genome sequencing and annotation.</title>
        <authorList>
            <consortium name="The Broad Institute Genomics Platform"/>
            <consortium name="The Broad Institute Genome Sequencing Center for Infectious Disease"/>
            <person name="Wu L."/>
            <person name="Ma J."/>
        </authorList>
    </citation>
    <scope>NUCLEOTIDE SEQUENCE [LARGE SCALE GENOMIC DNA]</scope>
    <source>
        <strain evidence="2">JCM 4316</strain>
    </source>
</reference>
<accession>A0ABP5T6E6</accession>
<dbReference type="Proteomes" id="UP001500253">
    <property type="component" value="Unassembled WGS sequence"/>
</dbReference>
<gene>
    <name evidence="1" type="ORF">GCM10010246_33500</name>
</gene>
<dbReference type="NCBIfam" id="TIGR04363">
    <property type="entry name" value="LD_lanti_pre"/>
    <property type="match status" value="1"/>
</dbReference>